<comment type="caution">
    <text evidence="2">The sequence shown here is derived from an EMBL/GenBank/DDBJ whole genome shotgun (WGS) entry which is preliminary data.</text>
</comment>
<name>A0ABN7NGD7_TIMPD</name>
<accession>A0ABN7NGD7</accession>
<gene>
    <name evidence="2" type="ORF">TPAB3V08_LOCUS619</name>
</gene>
<proteinExistence type="predicted"/>
<feature type="transmembrane region" description="Helical" evidence="1">
    <location>
        <begin position="141"/>
        <end position="159"/>
    </location>
</feature>
<keyword evidence="1" id="KW-0472">Membrane</keyword>
<keyword evidence="1" id="KW-0812">Transmembrane</keyword>
<dbReference type="EMBL" id="CAJPIN010000489">
    <property type="protein sequence ID" value="CAG2053568.1"/>
    <property type="molecule type" value="Genomic_DNA"/>
</dbReference>
<dbReference type="Proteomes" id="UP001153148">
    <property type="component" value="Unassembled WGS sequence"/>
</dbReference>
<evidence type="ECO:0000313" key="3">
    <source>
        <dbReference type="Proteomes" id="UP001153148"/>
    </source>
</evidence>
<reference evidence="2" key="1">
    <citation type="submission" date="2021-03" db="EMBL/GenBank/DDBJ databases">
        <authorList>
            <person name="Tran Van P."/>
        </authorList>
    </citation>
    <scope>NUCLEOTIDE SEQUENCE</scope>
</reference>
<feature type="transmembrane region" description="Helical" evidence="1">
    <location>
        <begin position="165"/>
        <end position="183"/>
    </location>
</feature>
<organism evidence="2 3">
    <name type="scientific">Timema podura</name>
    <name type="common">Walking stick</name>
    <dbReference type="NCBI Taxonomy" id="61482"/>
    <lineage>
        <taxon>Eukaryota</taxon>
        <taxon>Metazoa</taxon>
        <taxon>Ecdysozoa</taxon>
        <taxon>Arthropoda</taxon>
        <taxon>Hexapoda</taxon>
        <taxon>Insecta</taxon>
        <taxon>Pterygota</taxon>
        <taxon>Neoptera</taxon>
        <taxon>Polyneoptera</taxon>
        <taxon>Phasmatodea</taxon>
        <taxon>Timematodea</taxon>
        <taxon>Timematoidea</taxon>
        <taxon>Timematidae</taxon>
        <taxon>Timema</taxon>
    </lineage>
</organism>
<sequence length="225" mass="25157">MKMAARVCEKSIDDTLKEPGNFFSIIMDKTTDNGTVEKGAFTIIYIEENHVRTAFFDMFGTSSGTAKDLFPALIKISESLLLHKLKPETEKLITIIAPNYLDFSYCKTTKAFSLKWLVHPTTRMSNQIVLYVALSDKQANVFLFVNGVLAIGGVIRVVLCGLGWHIPYEIALLIIGGLFGWLANEYKNVEYYTYASNPKLLHADIAAVSNSNPWQLNKTTPMALH</sequence>
<evidence type="ECO:0000313" key="2">
    <source>
        <dbReference type="EMBL" id="CAG2053568.1"/>
    </source>
</evidence>
<evidence type="ECO:0000256" key="1">
    <source>
        <dbReference type="SAM" id="Phobius"/>
    </source>
</evidence>
<protein>
    <recommendedName>
        <fullName evidence="4">DUF4371 domain-containing protein</fullName>
    </recommendedName>
</protein>
<keyword evidence="1" id="KW-1133">Transmembrane helix</keyword>
<evidence type="ECO:0008006" key="4">
    <source>
        <dbReference type="Google" id="ProtNLM"/>
    </source>
</evidence>
<keyword evidence="3" id="KW-1185">Reference proteome</keyword>